<evidence type="ECO:0008006" key="5">
    <source>
        <dbReference type="Google" id="ProtNLM"/>
    </source>
</evidence>
<dbReference type="GO" id="GO:0009451">
    <property type="term" value="P:RNA modification"/>
    <property type="evidence" value="ECO:0007669"/>
    <property type="project" value="InterPro"/>
</dbReference>
<dbReference type="InterPro" id="IPR002885">
    <property type="entry name" value="PPR_rpt"/>
</dbReference>
<protein>
    <recommendedName>
        <fullName evidence="5">Pentatricopeptide</fullName>
    </recommendedName>
</protein>
<dbReference type="PANTHER" id="PTHR47926">
    <property type="entry name" value="PENTATRICOPEPTIDE REPEAT-CONTAINING PROTEIN"/>
    <property type="match status" value="1"/>
</dbReference>
<proteinExistence type="predicted"/>
<feature type="repeat" description="PPR" evidence="2">
    <location>
        <begin position="22"/>
        <end position="56"/>
    </location>
</feature>
<dbReference type="AlphaFoldDB" id="A0A2G9HJA2"/>
<evidence type="ECO:0000313" key="3">
    <source>
        <dbReference type="EMBL" id="PIN17612.1"/>
    </source>
</evidence>
<keyword evidence="1" id="KW-0677">Repeat</keyword>
<evidence type="ECO:0000256" key="2">
    <source>
        <dbReference type="PROSITE-ProRule" id="PRU00708"/>
    </source>
</evidence>
<accession>A0A2G9HJA2</accession>
<dbReference type="GO" id="GO:0003723">
    <property type="term" value="F:RNA binding"/>
    <property type="evidence" value="ECO:0007669"/>
    <property type="project" value="InterPro"/>
</dbReference>
<evidence type="ECO:0000313" key="4">
    <source>
        <dbReference type="Proteomes" id="UP000231279"/>
    </source>
</evidence>
<dbReference type="InterPro" id="IPR046960">
    <property type="entry name" value="PPR_At4g14850-like_plant"/>
</dbReference>
<dbReference type="Pfam" id="PF13041">
    <property type="entry name" value="PPR_2"/>
    <property type="match status" value="1"/>
</dbReference>
<dbReference type="InterPro" id="IPR011990">
    <property type="entry name" value="TPR-like_helical_dom_sf"/>
</dbReference>
<reference evidence="4" key="1">
    <citation type="journal article" date="2018" name="Gigascience">
        <title>Genome assembly of the Pink Ipe (Handroanthus impetiginosus, Bignoniaceae), a highly valued, ecologically keystone Neotropical timber forest tree.</title>
        <authorList>
            <person name="Silva-Junior O.B."/>
            <person name="Grattapaglia D."/>
            <person name="Novaes E."/>
            <person name="Collevatti R.G."/>
        </authorList>
    </citation>
    <scope>NUCLEOTIDE SEQUENCE [LARGE SCALE GENOMIC DNA]</scope>
    <source>
        <strain evidence="4">cv. UFG-1</strain>
    </source>
</reference>
<dbReference type="PROSITE" id="PS51375">
    <property type="entry name" value="PPR"/>
    <property type="match status" value="1"/>
</dbReference>
<name>A0A2G9HJA2_9LAMI</name>
<organism evidence="3 4">
    <name type="scientific">Handroanthus impetiginosus</name>
    <dbReference type="NCBI Taxonomy" id="429701"/>
    <lineage>
        <taxon>Eukaryota</taxon>
        <taxon>Viridiplantae</taxon>
        <taxon>Streptophyta</taxon>
        <taxon>Embryophyta</taxon>
        <taxon>Tracheophyta</taxon>
        <taxon>Spermatophyta</taxon>
        <taxon>Magnoliopsida</taxon>
        <taxon>eudicotyledons</taxon>
        <taxon>Gunneridae</taxon>
        <taxon>Pentapetalae</taxon>
        <taxon>asterids</taxon>
        <taxon>lamiids</taxon>
        <taxon>Lamiales</taxon>
        <taxon>Bignoniaceae</taxon>
        <taxon>Crescentiina</taxon>
        <taxon>Tabebuia alliance</taxon>
        <taxon>Handroanthus</taxon>
    </lineage>
</organism>
<comment type="caution">
    <text evidence="3">The sequence shown here is derived from an EMBL/GenBank/DDBJ whole genome shotgun (WGS) entry which is preliminary data.</text>
</comment>
<dbReference type="Proteomes" id="UP000231279">
    <property type="component" value="Unassembled WGS sequence"/>
</dbReference>
<keyword evidence="4" id="KW-1185">Reference proteome</keyword>
<sequence length="103" mass="11581">MYAKCRNIMNCCKSFDEMHVTNVASWTSMMVGHSSHGHRKEAIALFDKMVQPGVRLDWIVFVAVPNACCTGLVDECLPYFKSMVDNCNITPDQEVYGCVVDLL</sequence>
<gene>
    <name evidence="3" type="ORF">CDL12_09725</name>
</gene>
<dbReference type="Gene3D" id="1.25.40.10">
    <property type="entry name" value="Tetratricopeptide repeat domain"/>
    <property type="match status" value="1"/>
</dbReference>
<dbReference type="PANTHER" id="PTHR47926:SF448">
    <property type="entry name" value="PENTACOTRIPEPTIDE-REPEAT REGION OF PRORP DOMAIN-CONTAINING PROTEIN"/>
    <property type="match status" value="1"/>
</dbReference>
<dbReference type="NCBIfam" id="TIGR00756">
    <property type="entry name" value="PPR"/>
    <property type="match status" value="1"/>
</dbReference>
<dbReference type="EMBL" id="NKXS01001637">
    <property type="protein sequence ID" value="PIN17612.1"/>
    <property type="molecule type" value="Genomic_DNA"/>
</dbReference>
<evidence type="ECO:0000256" key="1">
    <source>
        <dbReference type="ARBA" id="ARBA00022737"/>
    </source>
</evidence>
<dbReference type="STRING" id="429701.A0A2G9HJA2"/>
<dbReference type="OrthoDB" id="185373at2759"/>